<evidence type="ECO:0000313" key="3">
    <source>
        <dbReference type="Proteomes" id="UP000001876"/>
    </source>
</evidence>
<accession>C1MLI7</accession>
<dbReference type="RefSeq" id="XP_003056572.1">
    <property type="nucleotide sequence ID" value="XM_003056526.1"/>
</dbReference>
<dbReference type="InterPro" id="IPR005225">
    <property type="entry name" value="Small_GTP-bd"/>
</dbReference>
<dbReference type="KEGG" id="mpp:MICPUCDRAFT_25279"/>
<dbReference type="SMART" id="SM00174">
    <property type="entry name" value="RHO"/>
    <property type="match status" value="1"/>
</dbReference>
<organism evidence="3">
    <name type="scientific">Micromonas pusilla (strain CCMP1545)</name>
    <name type="common">Picoplanktonic green alga</name>
    <dbReference type="NCBI Taxonomy" id="564608"/>
    <lineage>
        <taxon>Eukaryota</taxon>
        <taxon>Viridiplantae</taxon>
        <taxon>Chlorophyta</taxon>
        <taxon>Mamiellophyceae</taxon>
        <taxon>Mamiellales</taxon>
        <taxon>Mamiellaceae</taxon>
        <taxon>Micromonas</taxon>
    </lineage>
</organism>
<evidence type="ECO:0000256" key="1">
    <source>
        <dbReference type="ARBA" id="ARBA00022741"/>
    </source>
</evidence>
<dbReference type="PANTHER" id="PTHR47978">
    <property type="match status" value="1"/>
</dbReference>
<gene>
    <name evidence="2" type="primary">RAB28</name>
    <name evidence="2" type="ORF">MICPUCDRAFT_25279</name>
</gene>
<dbReference type="FunFam" id="3.40.50.300:FF:001508">
    <property type="entry name" value="Small GTP-binding protein Rab28, putative"/>
    <property type="match status" value="1"/>
</dbReference>
<dbReference type="Proteomes" id="UP000001876">
    <property type="component" value="Unassembled WGS sequence"/>
</dbReference>
<dbReference type="SMART" id="SM00175">
    <property type="entry name" value="RAB"/>
    <property type="match status" value="1"/>
</dbReference>
<dbReference type="NCBIfam" id="TIGR00231">
    <property type="entry name" value="small_GTP"/>
    <property type="match status" value="1"/>
</dbReference>
<dbReference type="Pfam" id="PF00071">
    <property type="entry name" value="Ras"/>
    <property type="match status" value="1"/>
</dbReference>
<keyword evidence="1" id="KW-0547">Nucleotide-binding</keyword>
<proteinExistence type="predicted"/>
<evidence type="ECO:0000313" key="2">
    <source>
        <dbReference type="EMBL" id="EEH59948.1"/>
    </source>
</evidence>
<keyword evidence="3" id="KW-1185">Reference proteome</keyword>
<dbReference type="GeneID" id="9681593"/>
<dbReference type="GO" id="GO:0003924">
    <property type="term" value="F:GTPase activity"/>
    <property type="evidence" value="ECO:0007669"/>
    <property type="project" value="InterPro"/>
</dbReference>
<dbReference type="InterPro" id="IPR027417">
    <property type="entry name" value="P-loop_NTPase"/>
</dbReference>
<dbReference type="Gene3D" id="3.40.50.300">
    <property type="entry name" value="P-loop containing nucleotide triphosphate hydrolases"/>
    <property type="match status" value="1"/>
</dbReference>
<dbReference type="PROSITE" id="PS51421">
    <property type="entry name" value="RAS"/>
    <property type="match status" value="1"/>
</dbReference>
<dbReference type="AlphaFoldDB" id="C1MLI7"/>
<dbReference type="OrthoDB" id="10254700at2759"/>
<reference evidence="2 3" key="1">
    <citation type="journal article" date="2009" name="Science">
        <title>Green evolution and dynamic adaptations revealed by genomes of the marine picoeukaryotes Micromonas.</title>
        <authorList>
            <person name="Worden A.Z."/>
            <person name="Lee J.H."/>
            <person name="Mock T."/>
            <person name="Rouze P."/>
            <person name="Simmons M.P."/>
            <person name="Aerts A.L."/>
            <person name="Allen A.E."/>
            <person name="Cuvelier M.L."/>
            <person name="Derelle E."/>
            <person name="Everett M.V."/>
            <person name="Foulon E."/>
            <person name="Grimwood J."/>
            <person name="Gundlach H."/>
            <person name="Henrissat B."/>
            <person name="Napoli C."/>
            <person name="McDonald S.M."/>
            <person name="Parker M.S."/>
            <person name="Rombauts S."/>
            <person name="Salamov A."/>
            <person name="Von Dassow P."/>
            <person name="Badger J.H."/>
            <person name="Coutinho P.M."/>
            <person name="Demir E."/>
            <person name="Dubchak I."/>
            <person name="Gentemann C."/>
            <person name="Eikrem W."/>
            <person name="Gready J.E."/>
            <person name="John U."/>
            <person name="Lanier W."/>
            <person name="Lindquist E.A."/>
            <person name="Lucas S."/>
            <person name="Mayer K.F."/>
            <person name="Moreau H."/>
            <person name="Not F."/>
            <person name="Otillar R."/>
            <person name="Panaud O."/>
            <person name="Pangilinan J."/>
            <person name="Paulsen I."/>
            <person name="Piegu B."/>
            <person name="Poliakov A."/>
            <person name="Robbens S."/>
            <person name="Schmutz J."/>
            <person name="Toulza E."/>
            <person name="Wyss T."/>
            <person name="Zelensky A."/>
            <person name="Zhou K."/>
            <person name="Armbrust E.V."/>
            <person name="Bhattacharya D."/>
            <person name="Goodenough U.W."/>
            <person name="Van de Peer Y."/>
            <person name="Grigoriev I.V."/>
        </authorList>
    </citation>
    <scope>NUCLEOTIDE SEQUENCE [LARGE SCALE GENOMIC DNA]</scope>
    <source>
        <strain evidence="2 3">CCMP1545</strain>
    </source>
</reference>
<dbReference type="eggNOG" id="KOG0078">
    <property type="taxonomic scope" value="Eukaryota"/>
</dbReference>
<dbReference type="SUPFAM" id="SSF52540">
    <property type="entry name" value="P-loop containing nucleoside triphosphate hydrolases"/>
    <property type="match status" value="1"/>
</dbReference>
<name>C1MLI7_MICPC</name>
<dbReference type="PRINTS" id="PR00449">
    <property type="entry name" value="RASTRNSFRMNG"/>
</dbReference>
<dbReference type="STRING" id="564608.C1MLI7"/>
<dbReference type="EMBL" id="GG663736">
    <property type="protein sequence ID" value="EEH59948.1"/>
    <property type="molecule type" value="Genomic_DNA"/>
</dbReference>
<sequence>MSESDEESEQLQYKVILLGDGSVGKTSIAMRFTEDYFGKSYKQTVGLDFFVRKVTLPSEIDVTIQVWDIGGQTLGGKMINKYVYGAQAIVLIYDISNYQSFENLQDWYALVKKTFNGRLMPYVALMANKADLSHIRAVTPEMHNEFADANEMCSYFVSAKTGDNVTTTFYRVAADLAGIDLSNQEIEVVRKIVRAEIVNNPTSHVARRKAEAKKTSSKCIIM</sequence>
<dbReference type="GO" id="GO:0005525">
    <property type="term" value="F:GTP binding"/>
    <property type="evidence" value="ECO:0007669"/>
    <property type="project" value="InterPro"/>
</dbReference>
<dbReference type="PROSITE" id="PS51419">
    <property type="entry name" value="RAB"/>
    <property type="match status" value="1"/>
</dbReference>
<protein>
    <submittedName>
        <fullName evidence="2">Ras-related protein rab28-like protein</fullName>
    </submittedName>
</protein>
<dbReference type="SMART" id="SM00173">
    <property type="entry name" value="RAS"/>
    <property type="match status" value="1"/>
</dbReference>
<dbReference type="InterPro" id="IPR001806">
    <property type="entry name" value="Small_GTPase"/>
</dbReference>